<dbReference type="Proteomes" id="UP001148629">
    <property type="component" value="Unassembled WGS sequence"/>
</dbReference>
<proteinExistence type="predicted"/>
<reference evidence="1" key="1">
    <citation type="submission" date="2022-08" db="EMBL/GenBank/DDBJ databases">
        <title>Genome Sequence of Fusarium decemcellulare.</title>
        <authorList>
            <person name="Buettner E."/>
        </authorList>
    </citation>
    <scope>NUCLEOTIDE SEQUENCE</scope>
    <source>
        <strain evidence="1">Babe19</strain>
    </source>
</reference>
<comment type="caution">
    <text evidence="1">The sequence shown here is derived from an EMBL/GenBank/DDBJ whole genome shotgun (WGS) entry which is preliminary data.</text>
</comment>
<gene>
    <name evidence="1" type="ORF">NM208_g1577</name>
</gene>
<evidence type="ECO:0000313" key="1">
    <source>
        <dbReference type="EMBL" id="KAJ3547322.1"/>
    </source>
</evidence>
<accession>A0ACC1SVN0</accession>
<sequence length="752" mass="81612">MVTLGKSINGGAYPASFVLGTEEMMSLVQPYQSASTFAMAPQANTAVLATLRIIAEENLVERTLYVQAKWRETTSSWEYPFVKSIISLGGDMNMLIDESYEGITARRISRLAYQKVTLTTAFPGRLRLGVDLNITDKEIQKGMRIIKETLDEIQSYGEILLRKGLFEMVWIIPCCLRLSVADGLYTAALPWQNRPLSDDLFHIIISDCPSFEMGASDFQGSAEKCGPTDSHPHPLAKRPADGGGDETLQSLGYAPELQRNRSTLQVAFMAFVLASIPYGLSTTLSNPITTGGPVNIIWGWLAVSAMIVCVAISLGEITSVYPVAGGRYLLDLQPGTILTCPTSGVYYQTFMLAPTRWRREAAWICGWLYVVGNISITLSVTFGTTLFLVSCINVFETAPGVGVLAGEPYQVFLIFVGITLVSNAISAFGNKWLPLLDTAAIFWTFAGVIALIITVLVVAKDGRRDAKWVFTHFENNSGWTDGWAFCVGLLHAAYATSSTGMIISMCEEVRQPDIQVPKAMVLTVFINTFAGLLFLIPITFILPDLKYLADLASAQPIPPTVKSAVGSSGAAFALLVPIIVLGIICGIGCITASSRCIWAFARDGAMPGSQWWVRINKRLGIPLNSMMLSMVIQILLGLIYFGSSAAFNAFANVGVLTLNASYATPVAISLLTKRKQVKLAKFSAGNFGYVANIVAVAWSILAIPLFCMPLRLPVTVVSINYASVVFAAACLISGLWYWAWGYKNYTGPPTDA</sequence>
<keyword evidence="2" id="KW-1185">Reference proteome</keyword>
<protein>
    <submittedName>
        <fullName evidence="1">Uncharacterized protein</fullName>
    </submittedName>
</protein>
<evidence type="ECO:0000313" key="2">
    <source>
        <dbReference type="Proteomes" id="UP001148629"/>
    </source>
</evidence>
<organism evidence="1 2">
    <name type="scientific">Fusarium decemcellulare</name>
    <dbReference type="NCBI Taxonomy" id="57161"/>
    <lineage>
        <taxon>Eukaryota</taxon>
        <taxon>Fungi</taxon>
        <taxon>Dikarya</taxon>
        <taxon>Ascomycota</taxon>
        <taxon>Pezizomycotina</taxon>
        <taxon>Sordariomycetes</taxon>
        <taxon>Hypocreomycetidae</taxon>
        <taxon>Hypocreales</taxon>
        <taxon>Nectriaceae</taxon>
        <taxon>Fusarium</taxon>
        <taxon>Fusarium decemcellulare species complex</taxon>
    </lineage>
</organism>
<name>A0ACC1SVN0_9HYPO</name>
<dbReference type="EMBL" id="JANRMS010000083">
    <property type="protein sequence ID" value="KAJ3547322.1"/>
    <property type="molecule type" value="Genomic_DNA"/>
</dbReference>